<dbReference type="InterPro" id="IPR012772">
    <property type="entry name" value="Ectoine_EctA"/>
</dbReference>
<proteinExistence type="inferred from homology"/>
<feature type="compositionally biased region" description="Basic and acidic residues" evidence="10">
    <location>
        <begin position="9"/>
        <end position="18"/>
    </location>
</feature>
<comment type="catalytic activity">
    <reaction evidence="8 9">
        <text>L-2,4-diaminobutanoate + acetyl-CoA = (2S)-4-acetamido-2-aminobutanoate + CoA + H(+)</text>
        <dbReference type="Rhea" id="RHEA:16901"/>
        <dbReference type="ChEBI" id="CHEBI:15378"/>
        <dbReference type="ChEBI" id="CHEBI:57287"/>
        <dbReference type="ChEBI" id="CHEBI:57288"/>
        <dbReference type="ChEBI" id="CHEBI:58761"/>
        <dbReference type="ChEBI" id="CHEBI:58929"/>
        <dbReference type="EC" id="2.3.1.178"/>
    </reaction>
</comment>
<accession>E2Q114</accession>
<sequence length="194" mass="21344">MRMRSTESIGDRGERPEEVGIAAPSLADGGDLWRIARDSESLDLNSPYSYLIWCRDFSGTSLVARAANGTPVAFLTGYIRPDRPDTYFVWQIAVDRAYRGHGLGGRLLDAITDRVVPGRGITTVETTVTPDNTASDRLFTSYARRRRAPLHRCGLLSNDLFPDKEHQPEILYRIGPMAAGSGAQEPPCPPRSPA</sequence>
<keyword evidence="6 9" id="KW-0808">Transferase</keyword>
<dbReference type="Gene3D" id="3.40.630.30">
    <property type="match status" value="1"/>
</dbReference>
<evidence type="ECO:0000256" key="3">
    <source>
        <dbReference type="ARBA" id="ARBA00010712"/>
    </source>
</evidence>
<evidence type="ECO:0000256" key="5">
    <source>
        <dbReference type="ARBA" id="ARBA00017935"/>
    </source>
</evidence>
<gene>
    <name evidence="12" type="primary">ectA2</name>
    <name evidence="9" type="synonym">ectA</name>
    <name evidence="12" type="ORF">SCLAV_3448</name>
</gene>
<keyword evidence="13" id="KW-1185">Reference proteome</keyword>
<protein>
    <recommendedName>
        <fullName evidence="5 9">L-2,4-diaminobutyric acid acetyltransferase</fullName>
        <shortName evidence="9">DABA acetyltransferase</shortName>
        <ecNumber evidence="4 9">2.3.1.178</ecNumber>
    </recommendedName>
</protein>
<dbReference type="InterPro" id="IPR016181">
    <property type="entry name" value="Acyl_CoA_acyltransferase"/>
</dbReference>
<dbReference type="GO" id="GO:0033816">
    <property type="term" value="F:diaminobutyrate acetyltransferase activity"/>
    <property type="evidence" value="ECO:0007669"/>
    <property type="project" value="UniProtKB-EC"/>
</dbReference>
<dbReference type="NCBIfam" id="TIGR02406">
    <property type="entry name" value="ectoine_EctA"/>
    <property type="match status" value="1"/>
</dbReference>
<feature type="region of interest" description="Disordered" evidence="10">
    <location>
        <begin position="1"/>
        <end position="21"/>
    </location>
</feature>
<dbReference type="STRING" id="1901.BB341_11440"/>
<dbReference type="EMBL" id="CM000913">
    <property type="protein sequence ID" value="EFG08519.1"/>
    <property type="molecule type" value="Genomic_DNA"/>
</dbReference>
<evidence type="ECO:0000256" key="6">
    <source>
        <dbReference type="ARBA" id="ARBA00022679"/>
    </source>
</evidence>
<dbReference type="PROSITE" id="PS51186">
    <property type="entry name" value="GNAT"/>
    <property type="match status" value="1"/>
</dbReference>
<evidence type="ECO:0000256" key="1">
    <source>
        <dbReference type="ARBA" id="ARBA00003741"/>
    </source>
</evidence>
<dbReference type="eggNOG" id="COG0456">
    <property type="taxonomic scope" value="Bacteria"/>
</dbReference>
<comment type="similarity">
    <text evidence="3 9">Belongs to the acetyltransferase family. EctA subfamily.</text>
</comment>
<evidence type="ECO:0000256" key="2">
    <source>
        <dbReference type="ARBA" id="ARBA00004978"/>
    </source>
</evidence>
<dbReference type="EC" id="2.3.1.178" evidence="4 9"/>
<evidence type="ECO:0000313" key="13">
    <source>
        <dbReference type="Proteomes" id="UP000002357"/>
    </source>
</evidence>
<reference evidence="12 13" key="1">
    <citation type="journal article" date="2010" name="Genome Biol. Evol.">
        <title>The sequence of a 1.8-mb bacterial linear plasmid reveals a rich evolutionary reservoir of secondary metabolic pathways.</title>
        <authorList>
            <person name="Medema M.H."/>
            <person name="Trefzer A."/>
            <person name="Kovalchuk A."/>
            <person name="van den Berg M."/>
            <person name="Mueller U."/>
            <person name="Heijne W."/>
            <person name="Wu L."/>
            <person name="Alam M.T."/>
            <person name="Ronning C.M."/>
            <person name="Nierman W.C."/>
            <person name="Bovenberg R.A.L."/>
            <person name="Breitling R."/>
            <person name="Takano E."/>
        </authorList>
    </citation>
    <scope>NUCLEOTIDE SEQUENCE [LARGE SCALE GENOMIC DNA]</scope>
    <source>
        <strain evidence="13">ATCC 27064 / DSM 738 / JCM 4710 / NBRC 13307 / NCIMB 12785 / NRRL 3585 / VKM Ac-602</strain>
    </source>
</reference>
<evidence type="ECO:0000256" key="7">
    <source>
        <dbReference type="ARBA" id="ARBA00023315"/>
    </source>
</evidence>
<dbReference type="CDD" id="cd04301">
    <property type="entry name" value="NAT_SF"/>
    <property type="match status" value="1"/>
</dbReference>
<evidence type="ECO:0000256" key="8">
    <source>
        <dbReference type="ARBA" id="ARBA00048924"/>
    </source>
</evidence>
<organism evidence="12 13">
    <name type="scientific">Streptomyces clavuligerus</name>
    <dbReference type="NCBI Taxonomy" id="1901"/>
    <lineage>
        <taxon>Bacteria</taxon>
        <taxon>Bacillati</taxon>
        <taxon>Actinomycetota</taxon>
        <taxon>Actinomycetes</taxon>
        <taxon>Kitasatosporales</taxon>
        <taxon>Streptomycetaceae</taxon>
        <taxon>Streptomyces</taxon>
    </lineage>
</organism>
<comment type="function">
    <text evidence="1 9">Catalyzes the acetylation of L-2,4-diaminobutyrate (DABA) to gamma-N-acetyl-alpha,gamma-diaminobutyric acid (ADABA) with acetyl coenzyme A.</text>
</comment>
<dbReference type="InterPro" id="IPR000182">
    <property type="entry name" value="GNAT_dom"/>
</dbReference>
<dbReference type="Proteomes" id="UP000002357">
    <property type="component" value="Chromosome"/>
</dbReference>
<keyword evidence="7 9" id="KW-0012">Acyltransferase</keyword>
<evidence type="ECO:0000259" key="11">
    <source>
        <dbReference type="PROSITE" id="PS51186"/>
    </source>
</evidence>
<dbReference type="GO" id="GO:0019491">
    <property type="term" value="P:ectoine biosynthetic process"/>
    <property type="evidence" value="ECO:0007669"/>
    <property type="project" value="UniProtKB-UniPathway"/>
</dbReference>
<evidence type="ECO:0000256" key="4">
    <source>
        <dbReference type="ARBA" id="ARBA00012355"/>
    </source>
</evidence>
<dbReference type="UniPathway" id="UPA00067">
    <property type="reaction ID" value="UER00122"/>
</dbReference>
<name>E2Q114_STRCL</name>
<comment type="pathway">
    <text evidence="2 9">Amine and polyamine biosynthesis; ectoine biosynthesis; L-ectoine from L-aspartate 4-semialdehyde: step 2/3.</text>
</comment>
<evidence type="ECO:0000256" key="10">
    <source>
        <dbReference type="SAM" id="MobiDB-lite"/>
    </source>
</evidence>
<dbReference type="Pfam" id="PF00583">
    <property type="entry name" value="Acetyltransf_1"/>
    <property type="match status" value="1"/>
</dbReference>
<evidence type="ECO:0000256" key="9">
    <source>
        <dbReference type="RuleBase" id="RU365045"/>
    </source>
</evidence>
<feature type="domain" description="N-acetyltransferase" evidence="11">
    <location>
        <begin position="19"/>
        <end position="174"/>
    </location>
</feature>
<dbReference type="SUPFAM" id="SSF55729">
    <property type="entry name" value="Acyl-CoA N-acyltransferases (Nat)"/>
    <property type="match status" value="1"/>
</dbReference>
<evidence type="ECO:0000313" key="12">
    <source>
        <dbReference type="EMBL" id="EFG08519.1"/>
    </source>
</evidence>
<dbReference type="AlphaFoldDB" id="E2Q114"/>